<organism evidence="4">
    <name type="scientific">Caenorhabditis brenneri</name>
    <name type="common">Nematode worm</name>
    <dbReference type="NCBI Taxonomy" id="135651"/>
    <lineage>
        <taxon>Eukaryota</taxon>
        <taxon>Metazoa</taxon>
        <taxon>Ecdysozoa</taxon>
        <taxon>Nematoda</taxon>
        <taxon>Chromadorea</taxon>
        <taxon>Rhabditida</taxon>
        <taxon>Rhabditina</taxon>
        <taxon>Rhabditomorpha</taxon>
        <taxon>Rhabditoidea</taxon>
        <taxon>Rhabditidae</taxon>
        <taxon>Peloderinae</taxon>
        <taxon>Caenorhabditis</taxon>
    </lineage>
</organism>
<dbReference type="OrthoDB" id="5843204at2759"/>
<feature type="transmembrane region" description="Helical" evidence="2">
    <location>
        <begin position="153"/>
        <end position="173"/>
    </location>
</feature>
<keyword evidence="2" id="KW-0812">Transmembrane</keyword>
<protein>
    <submittedName>
        <fullName evidence="3">Uncharacterized protein</fullName>
    </submittedName>
</protein>
<feature type="transmembrane region" description="Helical" evidence="2">
    <location>
        <begin position="6"/>
        <end position="28"/>
    </location>
</feature>
<feature type="region of interest" description="Disordered" evidence="1">
    <location>
        <begin position="331"/>
        <end position="356"/>
    </location>
</feature>
<dbReference type="HOGENOM" id="CLU_593454_0_0_1"/>
<keyword evidence="2" id="KW-0472">Membrane</keyword>
<sequence>MLPTLKASATFILEIFTVLGAMAVSLMAEKRFLCAPRMLFVFQQVMDTEKKRRGFFFFQMFMLIYIIFFLNYFSIDRETDDEIARLMCVFEVFATLFINLIYLSMLHLTAVESGLSFLAITFFLFAAFFLFAMISICQWTIEDSLTLLASKLFSYQLVQVVLFLFCTLCVIRLTMRQDTEKKKPLRTFLPHYILTYCSVVLFMIAPRTAFLYAVLMKESGEEDSSIMKAPLFVTPVYNFFFVILINCQDPERRSELKKSIERAFRGIKTGPIPRINVQEPTSSSALPSRSHIALNLMRNPLNSFNKLQRQSATAEIPPQNSLRVPRDQRYFATDDDKEDENQVSTPEEILTSRNSEERGFMTVAMLRRASQISQRFQGIRSDSARTDSARTPSQSARSQQKIECSPRDQSIATSSRQPSPSPRRSQPLDVSQLLGFFITSSTSSVAMTIPVRNKRAVERIREVLHREEPNPSETPESDR</sequence>
<dbReference type="eggNOG" id="ENOG502R36G">
    <property type="taxonomic scope" value="Eukaryota"/>
</dbReference>
<dbReference type="AlphaFoldDB" id="G0MTY4"/>
<accession>G0MTY4</accession>
<gene>
    <name evidence="3" type="ORF">CAEBREN_12899</name>
</gene>
<evidence type="ECO:0000256" key="1">
    <source>
        <dbReference type="SAM" id="MobiDB-lite"/>
    </source>
</evidence>
<feature type="compositionally biased region" description="Low complexity" evidence="1">
    <location>
        <begin position="414"/>
        <end position="427"/>
    </location>
</feature>
<dbReference type="EMBL" id="GL379811">
    <property type="protein sequence ID" value="EGT43624.1"/>
    <property type="molecule type" value="Genomic_DNA"/>
</dbReference>
<dbReference type="InParanoid" id="G0MTY4"/>
<keyword evidence="2" id="KW-1133">Transmembrane helix</keyword>
<reference evidence="4" key="1">
    <citation type="submission" date="2011-07" db="EMBL/GenBank/DDBJ databases">
        <authorList>
            <consortium name="Caenorhabditis brenneri Sequencing and Analysis Consortium"/>
            <person name="Wilson R.K."/>
        </authorList>
    </citation>
    <scope>NUCLEOTIDE SEQUENCE [LARGE SCALE GENOMIC DNA]</scope>
    <source>
        <strain evidence="4">PB2801</strain>
    </source>
</reference>
<feature type="transmembrane region" description="Helical" evidence="2">
    <location>
        <begin position="84"/>
        <end position="103"/>
    </location>
</feature>
<feature type="transmembrane region" description="Helical" evidence="2">
    <location>
        <begin position="193"/>
        <end position="215"/>
    </location>
</feature>
<feature type="transmembrane region" description="Helical" evidence="2">
    <location>
        <begin position="115"/>
        <end position="141"/>
    </location>
</feature>
<feature type="transmembrane region" description="Helical" evidence="2">
    <location>
        <begin position="54"/>
        <end position="72"/>
    </location>
</feature>
<evidence type="ECO:0000313" key="4">
    <source>
        <dbReference type="Proteomes" id="UP000008068"/>
    </source>
</evidence>
<evidence type="ECO:0000256" key="2">
    <source>
        <dbReference type="SAM" id="Phobius"/>
    </source>
</evidence>
<feature type="compositionally biased region" description="Polar residues" evidence="1">
    <location>
        <begin position="389"/>
        <end position="413"/>
    </location>
</feature>
<feature type="region of interest" description="Disordered" evidence="1">
    <location>
        <begin position="373"/>
        <end position="427"/>
    </location>
</feature>
<dbReference type="FunCoup" id="G0MTY4">
    <property type="interactions" value="1049"/>
</dbReference>
<name>G0MTY4_CAEBE</name>
<evidence type="ECO:0000313" key="3">
    <source>
        <dbReference type="EMBL" id="EGT43624.1"/>
    </source>
</evidence>
<proteinExistence type="predicted"/>
<dbReference type="Proteomes" id="UP000008068">
    <property type="component" value="Unassembled WGS sequence"/>
</dbReference>
<dbReference type="OMA" id="HIALNLM"/>
<keyword evidence="4" id="KW-1185">Reference proteome</keyword>
<feature type="transmembrane region" description="Helical" evidence="2">
    <location>
        <begin position="227"/>
        <end position="247"/>
    </location>
</feature>